<dbReference type="Gene3D" id="3.20.20.70">
    <property type="entry name" value="Aldolase class I"/>
    <property type="match status" value="1"/>
</dbReference>
<accession>A0A084JKB3</accession>
<comment type="caution">
    <text evidence="11">The sequence shown here is derived from an EMBL/GenBank/DDBJ whole genome shotgun (WGS) entry which is preliminary data.</text>
</comment>
<dbReference type="GO" id="GO:0017150">
    <property type="term" value="F:tRNA dihydrouridine synthase activity"/>
    <property type="evidence" value="ECO:0007669"/>
    <property type="project" value="InterPro"/>
</dbReference>
<evidence type="ECO:0000256" key="6">
    <source>
        <dbReference type="ARBA" id="ARBA00023002"/>
    </source>
</evidence>
<evidence type="ECO:0000256" key="1">
    <source>
        <dbReference type="ARBA" id="ARBA00001917"/>
    </source>
</evidence>
<evidence type="ECO:0000256" key="9">
    <source>
        <dbReference type="PIRSR" id="PIRSR006621-2"/>
    </source>
</evidence>
<dbReference type="InterPro" id="IPR013785">
    <property type="entry name" value="Aldolase_TIM"/>
</dbReference>
<dbReference type="EC" id="1.3.1.-" evidence="7"/>
<evidence type="ECO:0000256" key="7">
    <source>
        <dbReference type="PIRNR" id="PIRNR006621"/>
    </source>
</evidence>
<sequence length="320" mass="36768">MKYYFAPMEGITGYVYRNAHHKFFKQVDVYVMPFIVPTQNRKFASREKNDFLPEHNVGLHVIPQILTNKGEDFIWAANELKQFGYEEVNLNLGCPSPTVVTKGRGSGFLGEPELLQIFFDQIFSALDMKISVKTRIGKDSPEEFGRLMEIYNKYPIEELIIHPRVQKDYYKNEPNWNVMKEAVSLSKNPLCYNGNLFSAEDYEKFTTVFPSIDHIMLGRGLVANPGLAGEMRDGEKMDKRQLKAFHDEILMGYEEIISGDRNVLFKMKELWAYMIQMFDSGEKHGKKIKKSQHLADYRAVVDSLFGELDLKESGGAFGGI</sequence>
<dbReference type="InterPro" id="IPR035587">
    <property type="entry name" value="DUS-like_FMN-bd"/>
</dbReference>
<keyword evidence="9" id="KW-0547">Nucleotide-binding</keyword>
<feature type="binding site" evidence="9">
    <location>
        <position position="64"/>
    </location>
    <ligand>
        <name>FMN</name>
        <dbReference type="ChEBI" id="CHEBI:58210"/>
    </ligand>
</feature>
<dbReference type="AlphaFoldDB" id="A0A084JKB3"/>
<dbReference type="STRING" id="29354.IO98_15615"/>
<dbReference type="PANTHER" id="PTHR45846:SF1">
    <property type="entry name" value="TRNA-DIHYDROURIDINE(47) SYNTHASE [NAD(P)(+)]-LIKE"/>
    <property type="match status" value="1"/>
</dbReference>
<dbReference type="OrthoDB" id="9764501at2"/>
<dbReference type="GO" id="GO:0003723">
    <property type="term" value="F:RNA binding"/>
    <property type="evidence" value="ECO:0007669"/>
    <property type="project" value="TreeGrafter"/>
</dbReference>
<proteinExistence type="inferred from homology"/>
<dbReference type="Pfam" id="PF01207">
    <property type="entry name" value="Dus"/>
    <property type="match status" value="1"/>
</dbReference>
<feature type="binding site" evidence="9">
    <location>
        <position position="133"/>
    </location>
    <ligand>
        <name>FMN</name>
        <dbReference type="ChEBI" id="CHEBI:58210"/>
    </ligand>
</feature>
<feature type="binding site" evidence="9">
    <location>
        <begin position="218"/>
        <end position="219"/>
    </location>
    <ligand>
        <name>FMN</name>
        <dbReference type="ChEBI" id="CHEBI:58210"/>
    </ligand>
</feature>
<keyword evidence="2 7" id="KW-0285">Flavoprotein</keyword>
<keyword evidence="5" id="KW-0521">NADP</keyword>
<dbReference type="InterPro" id="IPR018517">
    <property type="entry name" value="tRNA_hU_synthase_CS"/>
</dbReference>
<dbReference type="PANTHER" id="PTHR45846">
    <property type="entry name" value="TRNA-DIHYDROURIDINE(47) SYNTHASE [NAD(P)(+)]-LIKE"/>
    <property type="match status" value="1"/>
</dbReference>
<dbReference type="SUPFAM" id="SSF51395">
    <property type="entry name" value="FMN-linked oxidoreductases"/>
    <property type="match status" value="1"/>
</dbReference>
<dbReference type="Proteomes" id="UP000028525">
    <property type="component" value="Unassembled WGS sequence"/>
</dbReference>
<keyword evidence="12" id="KW-1185">Reference proteome</keyword>
<keyword evidence="4 7" id="KW-0819">tRNA processing</keyword>
<reference evidence="11 12" key="1">
    <citation type="submission" date="2014-07" db="EMBL/GenBank/DDBJ databases">
        <title>Draft genome of Clostridium celerecrescens 152B isolated from sediments associated with methane hydrate from Krishna Godavari basin.</title>
        <authorList>
            <person name="Honkalas V.S."/>
            <person name="Dabir A.P."/>
            <person name="Arora P."/>
            <person name="Dhakephalkar P.K."/>
        </authorList>
    </citation>
    <scope>NUCLEOTIDE SEQUENCE [LARGE SCALE GENOMIC DNA]</scope>
    <source>
        <strain evidence="11 12">152B</strain>
    </source>
</reference>
<dbReference type="CDD" id="cd02801">
    <property type="entry name" value="DUS_like_FMN"/>
    <property type="match status" value="1"/>
</dbReference>
<feature type="active site" description="Proton donor" evidence="8">
    <location>
        <position position="94"/>
    </location>
</feature>
<evidence type="ECO:0000256" key="3">
    <source>
        <dbReference type="ARBA" id="ARBA00022643"/>
    </source>
</evidence>
<evidence type="ECO:0000256" key="5">
    <source>
        <dbReference type="ARBA" id="ARBA00022857"/>
    </source>
</evidence>
<dbReference type="PIRSF" id="PIRSF006621">
    <property type="entry name" value="Dus"/>
    <property type="match status" value="1"/>
</dbReference>
<evidence type="ECO:0000313" key="11">
    <source>
        <dbReference type="EMBL" id="KEZ89397.1"/>
    </source>
</evidence>
<organism evidence="11 12">
    <name type="scientific">Lacrimispora celerecrescens</name>
    <dbReference type="NCBI Taxonomy" id="29354"/>
    <lineage>
        <taxon>Bacteria</taxon>
        <taxon>Bacillati</taxon>
        <taxon>Bacillota</taxon>
        <taxon>Clostridia</taxon>
        <taxon>Lachnospirales</taxon>
        <taxon>Lachnospiraceae</taxon>
        <taxon>Lacrimispora</taxon>
    </lineage>
</organism>
<keyword evidence="6 7" id="KW-0560">Oxidoreductase</keyword>
<name>A0A084JKB3_9FIRM</name>
<dbReference type="PROSITE" id="PS01136">
    <property type="entry name" value="UPF0034"/>
    <property type="match status" value="1"/>
</dbReference>
<evidence type="ECO:0000256" key="4">
    <source>
        <dbReference type="ARBA" id="ARBA00022694"/>
    </source>
</evidence>
<dbReference type="RefSeq" id="WP_038282568.1">
    <property type="nucleotide sequence ID" value="NZ_JPME01000018.1"/>
</dbReference>
<keyword evidence="3 7" id="KW-0288">FMN</keyword>
<dbReference type="GO" id="GO:0050660">
    <property type="term" value="F:flavin adenine dinucleotide binding"/>
    <property type="evidence" value="ECO:0007669"/>
    <property type="project" value="InterPro"/>
</dbReference>
<comment type="cofactor">
    <cofactor evidence="1 7 9">
        <name>FMN</name>
        <dbReference type="ChEBI" id="CHEBI:58210"/>
    </cofactor>
</comment>
<comment type="similarity">
    <text evidence="7">Belongs to the dus family.</text>
</comment>
<gene>
    <name evidence="11" type="ORF">IO98_15615</name>
</gene>
<dbReference type="EMBL" id="JPME01000018">
    <property type="protein sequence ID" value="KEZ89397.1"/>
    <property type="molecule type" value="Genomic_DNA"/>
</dbReference>
<protein>
    <recommendedName>
        <fullName evidence="7">tRNA-dihydrouridine synthase</fullName>
        <ecNumber evidence="7">1.3.1.-</ecNumber>
    </recommendedName>
</protein>
<evidence type="ECO:0000259" key="10">
    <source>
        <dbReference type="Pfam" id="PF01207"/>
    </source>
</evidence>
<feature type="domain" description="DUS-like FMN-binding" evidence="10">
    <location>
        <begin position="5"/>
        <end position="241"/>
    </location>
</feature>
<evidence type="ECO:0000256" key="2">
    <source>
        <dbReference type="ARBA" id="ARBA00022630"/>
    </source>
</evidence>
<comment type="function">
    <text evidence="7">Catalyzes the synthesis of 5,6-dihydrouridine (D), a modified base found in the D-loop of most tRNAs, via the reduction of the C5-C6 double bond in target uridines.</text>
</comment>
<feature type="binding site" evidence="9">
    <location>
        <position position="162"/>
    </location>
    <ligand>
        <name>FMN</name>
        <dbReference type="ChEBI" id="CHEBI:58210"/>
    </ligand>
</feature>
<evidence type="ECO:0000256" key="8">
    <source>
        <dbReference type="PIRSR" id="PIRSR006621-1"/>
    </source>
</evidence>
<dbReference type="InterPro" id="IPR001269">
    <property type="entry name" value="DUS_fam"/>
</dbReference>
<evidence type="ECO:0000313" key="12">
    <source>
        <dbReference type="Proteomes" id="UP000028525"/>
    </source>
</evidence>